<reference evidence="1" key="2">
    <citation type="journal article" date="2015" name="Data Brief">
        <title>Shoot transcriptome of the giant reed, Arundo donax.</title>
        <authorList>
            <person name="Barrero R.A."/>
            <person name="Guerrero F.D."/>
            <person name="Moolhuijzen P."/>
            <person name="Goolsby J.A."/>
            <person name="Tidwell J."/>
            <person name="Bellgard S.E."/>
            <person name="Bellgard M.I."/>
        </authorList>
    </citation>
    <scope>NUCLEOTIDE SEQUENCE</scope>
    <source>
        <tissue evidence="1">Shoot tissue taken approximately 20 cm above the soil surface</tissue>
    </source>
</reference>
<evidence type="ECO:0000313" key="1">
    <source>
        <dbReference type="EMBL" id="JAE35490.1"/>
    </source>
</evidence>
<protein>
    <submittedName>
        <fullName evidence="1">Hda101</fullName>
    </submittedName>
</protein>
<sequence length="57" mass="6719">MVKILYKSCHFKFDPNSTHMYLLIPWDSMAVVKFHESTRGTLEVEIDVSLTHVYMKT</sequence>
<name>A0A0A9HE67_ARUDO</name>
<organism evidence="1">
    <name type="scientific">Arundo donax</name>
    <name type="common">Giant reed</name>
    <name type="synonym">Donax arundinaceus</name>
    <dbReference type="NCBI Taxonomy" id="35708"/>
    <lineage>
        <taxon>Eukaryota</taxon>
        <taxon>Viridiplantae</taxon>
        <taxon>Streptophyta</taxon>
        <taxon>Embryophyta</taxon>
        <taxon>Tracheophyta</taxon>
        <taxon>Spermatophyta</taxon>
        <taxon>Magnoliopsida</taxon>
        <taxon>Liliopsida</taxon>
        <taxon>Poales</taxon>
        <taxon>Poaceae</taxon>
        <taxon>PACMAD clade</taxon>
        <taxon>Arundinoideae</taxon>
        <taxon>Arundineae</taxon>
        <taxon>Arundo</taxon>
    </lineage>
</organism>
<reference evidence="1" key="1">
    <citation type="submission" date="2014-09" db="EMBL/GenBank/DDBJ databases">
        <authorList>
            <person name="Magalhaes I.L.F."/>
            <person name="Oliveira U."/>
            <person name="Santos F.R."/>
            <person name="Vidigal T.H.D.A."/>
            <person name="Brescovit A.D."/>
            <person name="Santos A.J."/>
        </authorList>
    </citation>
    <scope>NUCLEOTIDE SEQUENCE</scope>
    <source>
        <tissue evidence="1">Shoot tissue taken approximately 20 cm above the soil surface</tissue>
    </source>
</reference>
<dbReference type="EMBL" id="GBRH01162406">
    <property type="protein sequence ID" value="JAE35490.1"/>
    <property type="molecule type" value="Transcribed_RNA"/>
</dbReference>
<dbReference type="AlphaFoldDB" id="A0A0A9HE67"/>
<accession>A0A0A9HE67</accession>
<proteinExistence type="predicted"/>